<evidence type="ECO:0000259" key="1">
    <source>
        <dbReference type="PROSITE" id="PS50003"/>
    </source>
</evidence>
<sequence length="279" mass="31771">MVNYLAHKIIALKTIHFISCIMIHTYQHILSRHHNCVFMSFNRSGSPGYVHCHALQKFVKHMEEAHKGAEMSKELALVQTAVLGMTEVAKHINEMKRHNENTQRVKEVQGRLVGWRGGVLAKYGDLVKEGMLAVEGAPRECLLFLLTRVLLFIKIGGLRYECVGHILCSRLILIESVPERPLTFVVTDICKTKVRHTLQAQTYKKKEQWIRTIKTLIAENHVLGSLDEVNAIHIDSDTLNGEALRWVGRRARRKTEPALKFRLPEHIGKYSTTQISSPG</sequence>
<dbReference type="InterPro" id="IPR055251">
    <property type="entry name" value="SOS1_NGEF_PH"/>
</dbReference>
<keyword evidence="3" id="KW-1185">Reference proteome</keyword>
<dbReference type="PANTHER" id="PTHR45924">
    <property type="entry name" value="FI17866P1"/>
    <property type="match status" value="1"/>
</dbReference>
<dbReference type="PROSITE" id="PS50003">
    <property type="entry name" value="PH_DOMAIN"/>
    <property type="match status" value="1"/>
</dbReference>
<dbReference type="GO" id="GO:0031267">
    <property type="term" value="F:small GTPase binding"/>
    <property type="evidence" value="ECO:0007669"/>
    <property type="project" value="TreeGrafter"/>
</dbReference>
<proteinExistence type="predicted"/>
<dbReference type="Proteomes" id="UP000694388">
    <property type="component" value="Unplaced"/>
</dbReference>
<dbReference type="InterPro" id="IPR035899">
    <property type="entry name" value="DBL_dom_sf"/>
</dbReference>
<dbReference type="Pfam" id="PF22697">
    <property type="entry name" value="SOS1_NGEF_PH"/>
    <property type="match status" value="1"/>
</dbReference>
<accession>A0A8C4R758</accession>
<reference evidence="2" key="2">
    <citation type="submission" date="2025-09" db="UniProtKB">
        <authorList>
            <consortium name="Ensembl"/>
        </authorList>
    </citation>
    <scope>IDENTIFICATION</scope>
</reference>
<feature type="domain" description="PH" evidence="1">
    <location>
        <begin position="125"/>
        <end position="218"/>
    </location>
</feature>
<organism evidence="2 3">
    <name type="scientific">Eptatretus burgeri</name>
    <name type="common">Inshore hagfish</name>
    <dbReference type="NCBI Taxonomy" id="7764"/>
    <lineage>
        <taxon>Eukaryota</taxon>
        <taxon>Metazoa</taxon>
        <taxon>Chordata</taxon>
        <taxon>Craniata</taxon>
        <taxon>Vertebrata</taxon>
        <taxon>Cyclostomata</taxon>
        <taxon>Myxini</taxon>
        <taxon>Myxiniformes</taxon>
        <taxon>Myxinidae</taxon>
        <taxon>Eptatretinae</taxon>
        <taxon>Eptatretus</taxon>
    </lineage>
</organism>
<dbReference type="SUPFAM" id="SSF50729">
    <property type="entry name" value="PH domain-like"/>
    <property type="match status" value="1"/>
</dbReference>
<dbReference type="InterPro" id="IPR011993">
    <property type="entry name" value="PH-like_dom_sf"/>
</dbReference>
<dbReference type="SUPFAM" id="SSF48065">
    <property type="entry name" value="DBL homology domain (DH-domain)"/>
    <property type="match status" value="1"/>
</dbReference>
<dbReference type="GO" id="GO:0005085">
    <property type="term" value="F:guanyl-nucleotide exchange factor activity"/>
    <property type="evidence" value="ECO:0007669"/>
    <property type="project" value="TreeGrafter"/>
</dbReference>
<dbReference type="Ensembl" id="ENSEBUT00000026431.1">
    <property type="protein sequence ID" value="ENSEBUP00000025855.1"/>
    <property type="gene ID" value="ENSEBUG00000015939.1"/>
</dbReference>
<dbReference type="PANTHER" id="PTHR45924:SF2">
    <property type="entry name" value="FI17866P1"/>
    <property type="match status" value="1"/>
</dbReference>
<dbReference type="GeneTree" id="ENSGT00940000170527"/>
<evidence type="ECO:0000313" key="2">
    <source>
        <dbReference type="Ensembl" id="ENSEBUP00000025855.1"/>
    </source>
</evidence>
<evidence type="ECO:0000313" key="3">
    <source>
        <dbReference type="Proteomes" id="UP000694388"/>
    </source>
</evidence>
<dbReference type="SMART" id="SM00233">
    <property type="entry name" value="PH"/>
    <property type="match status" value="1"/>
</dbReference>
<protein>
    <recommendedName>
        <fullName evidence="1">PH domain-containing protein</fullName>
    </recommendedName>
</protein>
<reference evidence="2" key="1">
    <citation type="submission" date="2025-08" db="UniProtKB">
        <authorList>
            <consortium name="Ensembl"/>
        </authorList>
    </citation>
    <scope>IDENTIFICATION</scope>
</reference>
<dbReference type="Gene3D" id="1.20.900.10">
    <property type="entry name" value="Dbl homology (DH) domain"/>
    <property type="match status" value="1"/>
</dbReference>
<dbReference type="Gene3D" id="2.30.29.30">
    <property type="entry name" value="Pleckstrin-homology domain (PH domain)/Phosphotyrosine-binding domain (PTB)"/>
    <property type="match status" value="1"/>
</dbReference>
<dbReference type="InterPro" id="IPR001849">
    <property type="entry name" value="PH_domain"/>
</dbReference>
<dbReference type="AlphaFoldDB" id="A0A8C4R758"/>
<name>A0A8C4R758_EPTBU</name>